<dbReference type="Gene3D" id="3.30.450.20">
    <property type="entry name" value="PAS domain"/>
    <property type="match status" value="3"/>
</dbReference>
<dbReference type="Pfam" id="PF02518">
    <property type="entry name" value="HATPase_c"/>
    <property type="match status" value="1"/>
</dbReference>
<dbReference type="PROSITE" id="PS50113">
    <property type="entry name" value="PAC"/>
    <property type="match status" value="2"/>
</dbReference>
<dbReference type="PROSITE" id="PS50112">
    <property type="entry name" value="PAS"/>
    <property type="match status" value="3"/>
</dbReference>
<evidence type="ECO:0000256" key="7">
    <source>
        <dbReference type="ARBA" id="ARBA00022840"/>
    </source>
</evidence>
<dbReference type="Gene3D" id="3.30.565.10">
    <property type="entry name" value="Histidine kinase-like ATPase, C-terminal domain"/>
    <property type="match status" value="1"/>
</dbReference>
<proteinExistence type="predicted"/>
<keyword evidence="4" id="KW-0808">Transferase</keyword>
<reference evidence="12" key="1">
    <citation type="submission" date="2019-08" db="EMBL/GenBank/DDBJ databases">
        <authorList>
            <person name="Kucharzyk K."/>
            <person name="Murdoch R.W."/>
            <person name="Higgins S."/>
            <person name="Loffler F."/>
        </authorList>
    </citation>
    <scope>NUCLEOTIDE SEQUENCE</scope>
</reference>
<evidence type="ECO:0000313" key="12">
    <source>
        <dbReference type="EMBL" id="MPM04746.1"/>
    </source>
</evidence>
<protein>
    <recommendedName>
        <fullName evidence="2">histidine kinase</fullName>
        <ecNumber evidence="2">2.7.13.3</ecNumber>
    </recommendedName>
</protein>
<dbReference type="Pfam" id="PF00989">
    <property type="entry name" value="PAS"/>
    <property type="match status" value="1"/>
</dbReference>
<evidence type="ECO:0000256" key="3">
    <source>
        <dbReference type="ARBA" id="ARBA00022553"/>
    </source>
</evidence>
<dbReference type="InterPro" id="IPR035965">
    <property type="entry name" value="PAS-like_dom_sf"/>
</dbReference>
<evidence type="ECO:0000256" key="2">
    <source>
        <dbReference type="ARBA" id="ARBA00012438"/>
    </source>
</evidence>
<dbReference type="InterPro" id="IPR005467">
    <property type="entry name" value="His_kinase_dom"/>
</dbReference>
<keyword evidence="5" id="KW-0547">Nucleotide-binding</keyword>
<dbReference type="InterPro" id="IPR011495">
    <property type="entry name" value="Sig_transdc_His_kin_sub2_dim/P"/>
</dbReference>
<keyword evidence="8" id="KW-0843">Virulence</keyword>
<dbReference type="SUPFAM" id="SSF55785">
    <property type="entry name" value="PYP-like sensor domain (PAS domain)"/>
    <property type="match status" value="3"/>
</dbReference>
<evidence type="ECO:0000256" key="1">
    <source>
        <dbReference type="ARBA" id="ARBA00000085"/>
    </source>
</evidence>
<dbReference type="InterPro" id="IPR000014">
    <property type="entry name" value="PAS"/>
</dbReference>
<feature type="domain" description="PAS" evidence="10">
    <location>
        <begin position="342"/>
        <end position="408"/>
    </location>
</feature>
<dbReference type="CDD" id="cd00130">
    <property type="entry name" value="PAS"/>
    <property type="match status" value="3"/>
</dbReference>
<dbReference type="Pfam" id="PF07568">
    <property type="entry name" value="HisKA_2"/>
    <property type="match status" value="1"/>
</dbReference>
<organism evidence="12">
    <name type="scientific">bioreactor metagenome</name>
    <dbReference type="NCBI Taxonomy" id="1076179"/>
    <lineage>
        <taxon>unclassified sequences</taxon>
        <taxon>metagenomes</taxon>
        <taxon>ecological metagenomes</taxon>
    </lineage>
</organism>
<dbReference type="Pfam" id="PF13426">
    <property type="entry name" value="PAS_9"/>
    <property type="match status" value="1"/>
</dbReference>
<name>A0A644WLJ0_9ZZZZ</name>
<dbReference type="SMART" id="SM00086">
    <property type="entry name" value="PAC"/>
    <property type="match status" value="2"/>
</dbReference>
<dbReference type="InterPro" id="IPR001610">
    <property type="entry name" value="PAC"/>
</dbReference>
<evidence type="ECO:0000256" key="5">
    <source>
        <dbReference type="ARBA" id="ARBA00022741"/>
    </source>
</evidence>
<evidence type="ECO:0000256" key="6">
    <source>
        <dbReference type="ARBA" id="ARBA00022777"/>
    </source>
</evidence>
<feature type="domain" description="Histidine kinase" evidence="9">
    <location>
        <begin position="727"/>
        <end position="917"/>
    </location>
</feature>
<sequence length="917" mass="104568">MNSSIEDIFNFLENAGDSDVPAKEILSRLEAINLRKIGHRHHEKYSQLLDGLSSCRNIQSLSDFLCKYLYSVLNQENALTIVSFCSEEHADFNTESVFGSSFLLEQMQHLINQGQLSFRMKINVDNMSVLYENRMVRIQSLYRFVHKSIPEEVCVDLEKSMDLHHFYGYPVSDGKNLIGTVSIAAGAELHETGFTEIERIIRFARQIMILMYKYQRCDQLSQQMSSIFDIADFSFGLFSSDGHLIKPNAVFSSLFGPLGSFTLFDEKFLNEVGVTHPEALMAGNVEMLDVTEIRSELLPDLREYSHGRITPVKTTDSSVSFYLFFLHSRKAELRLRETMQISEQKYQRIFNHIQDVYFETALDGTILEVSPSIQRYLDMKTNNPIGSNILSFYNNPDERAEYLNEIKKYGRVDNFELEIILPGNVILNTLVTSSIVDAGTPNERIAGSIVDITELKKKTQEIFDSESKFRSIFDNAPIGFLISNNSGEILEMNNAFLRIFGHKTIDRSKQTNIFLNENANILGISKIAAEVLDSGVPAFFEADYPLPDGSTHCFKLKISNIPGEDGKTRYLLIIVEDITDLKVKEAELEQTRERFLDIYNNTSDLIYTMDFEGNFTSVNPVAEKWLGYKFQDLKNRNMREFISHDSFNRAAEQIKLKLGHSSDHSTYEVTAYTRNKEKMILEINSYLRYKDGNPIEVFGIARDITERKKHEEFITLALRERERLIKEVHHRVKNNLQMIVSMLKMYAAGSESEMAKQPFRDIIQKILAISAAHEDFYFSADFKDIDFRKYIETVVVNSIEQFDSNSLVKYHIEAESMNATIDEVIPLGLILSELLSNSIRYGSSVNGLVNLFISFKMSDGKHELIVSDEGPGIPGELIKNLEQFNGLSLVAMMAENQLGGSYKIDSSAKGTTVKVVF</sequence>
<dbReference type="EC" id="2.7.13.3" evidence="2"/>
<dbReference type="PANTHER" id="PTHR41523">
    <property type="entry name" value="TWO-COMPONENT SYSTEM SENSOR PROTEIN"/>
    <property type="match status" value="1"/>
</dbReference>
<evidence type="ECO:0000259" key="10">
    <source>
        <dbReference type="PROSITE" id="PS50112"/>
    </source>
</evidence>
<gene>
    <name evidence="12" type="ORF">SDC9_51025</name>
</gene>
<keyword evidence="3" id="KW-0597">Phosphoprotein</keyword>
<dbReference type="NCBIfam" id="TIGR00229">
    <property type="entry name" value="sensory_box"/>
    <property type="match status" value="3"/>
</dbReference>
<evidence type="ECO:0000259" key="11">
    <source>
        <dbReference type="PROSITE" id="PS50113"/>
    </source>
</evidence>
<evidence type="ECO:0000256" key="8">
    <source>
        <dbReference type="ARBA" id="ARBA00023026"/>
    </source>
</evidence>
<dbReference type="SMART" id="SM00091">
    <property type="entry name" value="PAS"/>
    <property type="match status" value="3"/>
</dbReference>
<dbReference type="GO" id="GO:0004673">
    <property type="term" value="F:protein histidine kinase activity"/>
    <property type="evidence" value="ECO:0007669"/>
    <property type="project" value="UniProtKB-EC"/>
</dbReference>
<feature type="domain" description="PAC" evidence="11">
    <location>
        <begin position="538"/>
        <end position="590"/>
    </location>
</feature>
<dbReference type="InterPro" id="IPR013767">
    <property type="entry name" value="PAS_fold"/>
</dbReference>
<dbReference type="AlphaFoldDB" id="A0A644WLJ0"/>
<dbReference type="PANTHER" id="PTHR41523:SF8">
    <property type="entry name" value="ETHYLENE RESPONSE SENSOR PROTEIN"/>
    <property type="match status" value="1"/>
</dbReference>
<evidence type="ECO:0000256" key="4">
    <source>
        <dbReference type="ARBA" id="ARBA00022679"/>
    </source>
</evidence>
<accession>A0A644WLJ0</accession>
<dbReference type="SUPFAM" id="SSF55874">
    <property type="entry name" value="ATPase domain of HSP90 chaperone/DNA topoisomerase II/histidine kinase"/>
    <property type="match status" value="1"/>
</dbReference>
<dbReference type="Pfam" id="PF13188">
    <property type="entry name" value="PAS_8"/>
    <property type="match status" value="1"/>
</dbReference>
<dbReference type="EMBL" id="VSSQ01001067">
    <property type="protein sequence ID" value="MPM04746.1"/>
    <property type="molecule type" value="Genomic_DNA"/>
</dbReference>
<keyword evidence="7" id="KW-0067">ATP-binding</keyword>
<dbReference type="InterPro" id="IPR003594">
    <property type="entry name" value="HATPase_dom"/>
</dbReference>
<evidence type="ECO:0000259" key="9">
    <source>
        <dbReference type="PROSITE" id="PS50109"/>
    </source>
</evidence>
<dbReference type="InterPro" id="IPR000700">
    <property type="entry name" value="PAS-assoc_C"/>
</dbReference>
<comment type="catalytic activity">
    <reaction evidence="1">
        <text>ATP + protein L-histidine = ADP + protein N-phospho-L-histidine.</text>
        <dbReference type="EC" id="2.7.13.3"/>
    </reaction>
</comment>
<dbReference type="GO" id="GO:0005524">
    <property type="term" value="F:ATP binding"/>
    <property type="evidence" value="ECO:0007669"/>
    <property type="project" value="UniProtKB-KW"/>
</dbReference>
<dbReference type="InterPro" id="IPR036890">
    <property type="entry name" value="HATPase_C_sf"/>
</dbReference>
<comment type="caution">
    <text evidence="12">The sequence shown here is derived from an EMBL/GenBank/DDBJ whole genome shotgun (WGS) entry which is preliminary data.</text>
</comment>
<feature type="domain" description="PAS" evidence="10">
    <location>
        <begin position="465"/>
        <end position="501"/>
    </location>
</feature>
<dbReference type="PROSITE" id="PS50109">
    <property type="entry name" value="HIS_KIN"/>
    <property type="match status" value="1"/>
</dbReference>
<keyword evidence="6" id="KW-0418">Kinase</keyword>
<feature type="domain" description="PAC" evidence="11">
    <location>
        <begin position="665"/>
        <end position="716"/>
    </location>
</feature>
<feature type="domain" description="PAS" evidence="10">
    <location>
        <begin position="591"/>
        <end position="661"/>
    </location>
</feature>